<keyword evidence="3" id="KW-0808">Transferase</keyword>
<dbReference type="InterPro" id="IPR053188">
    <property type="entry name" value="FkbM_Methyltransferase"/>
</dbReference>
<dbReference type="GO" id="GO:0008171">
    <property type="term" value="F:O-methyltransferase activity"/>
    <property type="evidence" value="ECO:0007669"/>
    <property type="project" value="TreeGrafter"/>
</dbReference>
<dbReference type="PANTHER" id="PTHR36973:SF4">
    <property type="entry name" value="NODULATION PROTEIN"/>
    <property type="match status" value="1"/>
</dbReference>
<dbReference type="InterPro" id="IPR006342">
    <property type="entry name" value="FkbM_mtfrase"/>
</dbReference>
<dbReference type="Pfam" id="PF05050">
    <property type="entry name" value="Methyltransf_21"/>
    <property type="match status" value="1"/>
</dbReference>
<name>A0A8G2CL17_ACIRU</name>
<feature type="coiled-coil region" evidence="1">
    <location>
        <begin position="230"/>
        <end position="257"/>
    </location>
</feature>
<dbReference type="InterPro" id="IPR029063">
    <property type="entry name" value="SAM-dependent_MTases_sf"/>
</dbReference>
<dbReference type="NCBIfam" id="TIGR01444">
    <property type="entry name" value="fkbM_fam"/>
    <property type="match status" value="1"/>
</dbReference>
<dbReference type="GO" id="GO:0032259">
    <property type="term" value="P:methylation"/>
    <property type="evidence" value="ECO:0007669"/>
    <property type="project" value="UniProtKB-KW"/>
</dbReference>
<dbReference type="SUPFAM" id="SSF53335">
    <property type="entry name" value="S-adenosyl-L-methionine-dependent methyltransferases"/>
    <property type="match status" value="1"/>
</dbReference>
<dbReference type="RefSeq" id="WP_051657343.1">
    <property type="nucleotide sequence ID" value="NZ_FTNE01000011.1"/>
</dbReference>
<dbReference type="Gene3D" id="3.40.50.150">
    <property type="entry name" value="Vaccinia Virus protein VP39"/>
    <property type="match status" value="1"/>
</dbReference>
<dbReference type="Proteomes" id="UP000186308">
    <property type="component" value="Unassembled WGS sequence"/>
</dbReference>
<dbReference type="PANTHER" id="PTHR36973">
    <property type="entry name" value="SLL1456 PROTEIN-RELATED"/>
    <property type="match status" value="1"/>
</dbReference>
<evidence type="ECO:0000256" key="1">
    <source>
        <dbReference type="SAM" id="Coils"/>
    </source>
</evidence>
<protein>
    <submittedName>
        <fullName evidence="3">Methyltransferase, FkbM family</fullName>
    </submittedName>
</protein>
<organism evidence="3 4">
    <name type="scientific">Acidiphilium rubrum</name>
    <dbReference type="NCBI Taxonomy" id="526"/>
    <lineage>
        <taxon>Bacteria</taxon>
        <taxon>Pseudomonadati</taxon>
        <taxon>Pseudomonadota</taxon>
        <taxon>Alphaproteobacteria</taxon>
        <taxon>Acetobacterales</taxon>
        <taxon>Acidocellaceae</taxon>
        <taxon>Acidiphilium</taxon>
    </lineage>
</organism>
<dbReference type="AlphaFoldDB" id="A0A8G2CL17"/>
<dbReference type="EMBL" id="FTNE01000011">
    <property type="protein sequence ID" value="SIQ90751.1"/>
    <property type="molecule type" value="Genomic_DNA"/>
</dbReference>
<comment type="caution">
    <text evidence="3">The sequence shown here is derived from an EMBL/GenBank/DDBJ whole genome shotgun (WGS) entry which is preliminary data.</text>
</comment>
<gene>
    <name evidence="3" type="ORF">SAMN05421828_11197</name>
</gene>
<sequence length="374" mass="42113">MPLISYAQNFEDVMLWRALGQIEHGVYIDVGAADPVEMSVTKAFYDAGWRGVNIEPSQHYFGRLHDARPEDVNLEVALAEAPGSRVFHEVVDTGLSTLHADIAATHRRDGFRVTARPVRVMTLAEICETYATGDIHFLKIDVEGAEAEVLAGADFKRFRPWVMLLEATEPLSTIENATWEPTVLEAGYVFVWFDGLNRFYVAQERHAALAPHFRLPPNSFDLFKIHDPAAADAARTIAEQANEIALLEREMLHLRTMQSTAEARSAELEATHDALQHLLIETQHALENSQHGVKVREDWVQLLERHLKMMEHQEADLRAQITNLTPYKTTLDRLSLTLRWDDGPRALKPVLPLARILRRLTGRAPVATPPGHAP</sequence>
<evidence type="ECO:0000313" key="4">
    <source>
        <dbReference type="Proteomes" id="UP000186308"/>
    </source>
</evidence>
<accession>A0A8G2CL17</accession>
<reference evidence="3 4" key="1">
    <citation type="submission" date="2017-01" db="EMBL/GenBank/DDBJ databases">
        <authorList>
            <person name="Varghese N."/>
            <person name="Submissions S."/>
        </authorList>
    </citation>
    <scope>NUCLEOTIDE SEQUENCE [LARGE SCALE GENOMIC DNA]</scope>
    <source>
        <strain evidence="3 4">ATCC 35905</strain>
    </source>
</reference>
<keyword evidence="3" id="KW-0489">Methyltransferase</keyword>
<feature type="domain" description="Methyltransferase FkbM" evidence="2">
    <location>
        <begin position="29"/>
        <end position="189"/>
    </location>
</feature>
<keyword evidence="4" id="KW-1185">Reference proteome</keyword>
<dbReference type="OrthoDB" id="9801609at2"/>
<evidence type="ECO:0000313" key="3">
    <source>
        <dbReference type="EMBL" id="SIQ90751.1"/>
    </source>
</evidence>
<proteinExistence type="predicted"/>
<keyword evidence="1" id="KW-0175">Coiled coil</keyword>
<evidence type="ECO:0000259" key="2">
    <source>
        <dbReference type="Pfam" id="PF05050"/>
    </source>
</evidence>